<name>A0A5J4UPD8_9EUKA</name>
<organism evidence="1 2">
    <name type="scientific">Streblomastix strix</name>
    <dbReference type="NCBI Taxonomy" id="222440"/>
    <lineage>
        <taxon>Eukaryota</taxon>
        <taxon>Metamonada</taxon>
        <taxon>Preaxostyla</taxon>
        <taxon>Oxymonadida</taxon>
        <taxon>Streblomastigidae</taxon>
        <taxon>Streblomastix</taxon>
    </lineage>
</organism>
<dbReference type="EMBL" id="SNRW01014078">
    <property type="protein sequence ID" value="KAA6371880.1"/>
    <property type="molecule type" value="Genomic_DNA"/>
</dbReference>
<accession>A0A5J4UPD8</accession>
<dbReference type="AlphaFoldDB" id="A0A5J4UPD8"/>
<comment type="caution">
    <text evidence="1">The sequence shown here is derived from an EMBL/GenBank/DDBJ whole genome shotgun (WGS) entry which is preliminary data.</text>
</comment>
<evidence type="ECO:0000313" key="2">
    <source>
        <dbReference type="Proteomes" id="UP000324800"/>
    </source>
</evidence>
<gene>
    <name evidence="1" type="ORF">EZS28_032593</name>
</gene>
<proteinExistence type="predicted"/>
<reference evidence="1 2" key="1">
    <citation type="submission" date="2019-03" db="EMBL/GenBank/DDBJ databases">
        <title>Single cell metagenomics reveals metabolic interactions within the superorganism composed of flagellate Streblomastix strix and complex community of Bacteroidetes bacteria on its surface.</title>
        <authorList>
            <person name="Treitli S.C."/>
            <person name="Kolisko M."/>
            <person name="Husnik F."/>
            <person name="Keeling P."/>
            <person name="Hampl V."/>
        </authorList>
    </citation>
    <scope>NUCLEOTIDE SEQUENCE [LARGE SCALE GENOMIC DNA]</scope>
    <source>
        <strain evidence="1">ST1C</strain>
    </source>
</reference>
<dbReference type="Proteomes" id="UP000324800">
    <property type="component" value="Unassembled WGS sequence"/>
</dbReference>
<evidence type="ECO:0000313" key="1">
    <source>
        <dbReference type="EMBL" id="KAA6371880.1"/>
    </source>
</evidence>
<sequence length="184" mass="20736">MKNFVVTEVTANMSGCKATDDCLQRVHEFFTNRPFVVPAQRVEPRPFSIIQLNTSNLDLSFEATNEFEDALIAPRNNASRGLNPHTYLTSFKITLQYERSSNGTLISDSLDANNQNKLVVLKGPTIYHVDTNRYYNVDLMVKRQPPPILFTIHDTFWLFGPANGGSCVCDIICTFNQVISQIEG</sequence>
<dbReference type="OrthoDB" id="10500762at2759"/>
<protein>
    <submittedName>
        <fullName evidence="1">Uncharacterized protein</fullName>
    </submittedName>
</protein>